<evidence type="ECO:0000256" key="2">
    <source>
        <dbReference type="ARBA" id="ARBA00022670"/>
    </source>
</evidence>
<keyword evidence="7" id="KW-0472">Membrane</keyword>
<comment type="cofactor">
    <cofactor evidence="1">
        <name>Zn(2+)</name>
        <dbReference type="ChEBI" id="CHEBI:29105"/>
    </cofactor>
</comment>
<name>A0A3B1BL77_9ZZZZ</name>
<organism evidence="9">
    <name type="scientific">hydrothermal vent metagenome</name>
    <dbReference type="NCBI Taxonomy" id="652676"/>
    <lineage>
        <taxon>unclassified sequences</taxon>
        <taxon>metagenomes</taxon>
        <taxon>ecological metagenomes</taxon>
    </lineage>
</organism>
<evidence type="ECO:0000313" key="9">
    <source>
        <dbReference type="EMBL" id="VAX12903.1"/>
    </source>
</evidence>
<feature type="transmembrane region" description="Helical" evidence="7">
    <location>
        <begin position="25"/>
        <end position="47"/>
    </location>
</feature>
<evidence type="ECO:0000256" key="4">
    <source>
        <dbReference type="ARBA" id="ARBA00022801"/>
    </source>
</evidence>
<dbReference type="Gene3D" id="3.30.2010.10">
    <property type="entry name" value="Metalloproteases ('zincins'), catalytic domain"/>
    <property type="match status" value="1"/>
</dbReference>
<dbReference type="GO" id="GO:0004222">
    <property type="term" value="F:metalloendopeptidase activity"/>
    <property type="evidence" value="ECO:0007669"/>
    <property type="project" value="InterPro"/>
</dbReference>
<keyword evidence="7" id="KW-0812">Transmembrane</keyword>
<dbReference type="GO" id="GO:0051603">
    <property type="term" value="P:proteolysis involved in protein catabolic process"/>
    <property type="evidence" value="ECO:0007669"/>
    <property type="project" value="TreeGrafter"/>
</dbReference>
<dbReference type="Pfam" id="PF01435">
    <property type="entry name" value="Peptidase_M48"/>
    <property type="match status" value="1"/>
</dbReference>
<keyword evidence="2" id="KW-0645">Protease</keyword>
<dbReference type="InterPro" id="IPR051156">
    <property type="entry name" value="Mito/Outer_Membr_Metalloprot"/>
</dbReference>
<keyword evidence="7" id="KW-1133">Transmembrane helix</keyword>
<dbReference type="PANTHER" id="PTHR22726">
    <property type="entry name" value="METALLOENDOPEPTIDASE OMA1"/>
    <property type="match status" value="1"/>
</dbReference>
<evidence type="ECO:0000259" key="8">
    <source>
        <dbReference type="Pfam" id="PF01435"/>
    </source>
</evidence>
<dbReference type="AlphaFoldDB" id="A0A3B1BL77"/>
<evidence type="ECO:0000256" key="1">
    <source>
        <dbReference type="ARBA" id="ARBA00001947"/>
    </source>
</evidence>
<dbReference type="GO" id="GO:0016020">
    <property type="term" value="C:membrane"/>
    <property type="evidence" value="ECO:0007669"/>
    <property type="project" value="TreeGrafter"/>
</dbReference>
<dbReference type="EMBL" id="UOFZ01000069">
    <property type="protein sequence ID" value="VAX12903.1"/>
    <property type="molecule type" value="Genomic_DNA"/>
</dbReference>
<evidence type="ECO:0000256" key="3">
    <source>
        <dbReference type="ARBA" id="ARBA00022723"/>
    </source>
</evidence>
<dbReference type="InterPro" id="IPR001915">
    <property type="entry name" value="Peptidase_M48"/>
</dbReference>
<reference evidence="9" key="1">
    <citation type="submission" date="2018-06" db="EMBL/GenBank/DDBJ databases">
        <authorList>
            <person name="Zhirakovskaya E."/>
        </authorList>
    </citation>
    <scope>NUCLEOTIDE SEQUENCE</scope>
</reference>
<keyword evidence="6" id="KW-0482">Metalloprotease</keyword>
<gene>
    <name evidence="9" type="ORF">MNBD_GAMMA24-1251</name>
</gene>
<keyword evidence="4" id="KW-0378">Hydrolase</keyword>
<proteinExistence type="predicted"/>
<evidence type="ECO:0000256" key="6">
    <source>
        <dbReference type="ARBA" id="ARBA00023049"/>
    </source>
</evidence>
<keyword evidence="3" id="KW-0479">Metal-binding</keyword>
<evidence type="ECO:0000256" key="5">
    <source>
        <dbReference type="ARBA" id="ARBA00022833"/>
    </source>
</evidence>
<keyword evidence="5" id="KW-0862">Zinc</keyword>
<dbReference type="PANTHER" id="PTHR22726:SF1">
    <property type="entry name" value="METALLOENDOPEPTIDASE OMA1, MITOCHONDRIAL"/>
    <property type="match status" value="1"/>
</dbReference>
<accession>A0A3B1BL77</accession>
<dbReference type="GO" id="GO:0046872">
    <property type="term" value="F:metal ion binding"/>
    <property type="evidence" value="ECO:0007669"/>
    <property type="project" value="UniProtKB-KW"/>
</dbReference>
<sequence length="288" mass="32569">MEKLQKSPDYAVRGSVSSIVHIRKFLTLSIGIVVVVVGLGVAVFASIDELASLVPFEMEQSLSHPYTRALPSNKMMDEYLQGLTDKLLAVQKLPAGMRVRTHYVDSSDVNAFSTVGGHIFVFRGMLEKLPHENALMMLLAHEIAHIKYRHPLKGLGKGVVASLMLSMLFGTAYSDTVDKVFHDTGLLTAMKFSQNQEIIADEEGMRTYYQYYGYRNGISELYRVVENNQQHRVSGLFYPGMRSAISERMQNIKSHYIKEMQYDRHPLNPFPARIVAQLHPQLCSENIK</sequence>
<protein>
    <recommendedName>
        <fullName evidence="8">Peptidase M48 domain-containing protein</fullName>
    </recommendedName>
</protein>
<feature type="domain" description="Peptidase M48" evidence="8">
    <location>
        <begin position="78"/>
        <end position="221"/>
    </location>
</feature>
<evidence type="ECO:0000256" key="7">
    <source>
        <dbReference type="SAM" id="Phobius"/>
    </source>
</evidence>